<dbReference type="FunFam" id="3.40.50.720:FF:000084">
    <property type="entry name" value="Short-chain dehydrogenase reductase"/>
    <property type="match status" value="1"/>
</dbReference>
<dbReference type="Pfam" id="PF13561">
    <property type="entry name" value="adh_short_C2"/>
    <property type="match status" value="1"/>
</dbReference>
<comment type="similarity">
    <text evidence="1">Belongs to the short-chain dehydrogenases/reductases (SDR) family.</text>
</comment>
<dbReference type="Gene3D" id="3.40.50.720">
    <property type="entry name" value="NAD(P)-binding Rossmann-like Domain"/>
    <property type="match status" value="1"/>
</dbReference>
<evidence type="ECO:0000256" key="1">
    <source>
        <dbReference type="ARBA" id="ARBA00006484"/>
    </source>
</evidence>
<reference evidence="3 4" key="1">
    <citation type="journal article" date="2018" name="J. Microbiol.">
        <title>Baekduia soli gen. nov., sp. nov., a novel bacterium isolated from the soil of Baekdu Mountain and proposal of a novel family name, Baekduiaceae fam. nov.</title>
        <authorList>
            <person name="An D.S."/>
            <person name="Siddiqi M.Z."/>
            <person name="Kim K.H."/>
            <person name="Yu H.S."/>
            <person name="Im W.T."/>
        </authorList>
    </citation>
    <scope>NUCLEOTIDE SEQUENCE [LARGE SCALE GENOMIC DNA]</scope>
    <source>
        <strain evidence="3 4">BR7-21</strain>
    </source>
</reference>
<accession>A0A5B8U5V2</accession>
<organism evidence="3 4">
    <name type="scientific">Baekduia soli</name>
    <dbReference type="NCBI Taxonomy" id="496014"/>
    <lineage>
        <taxon>Bacteria</taxon>
        <taxon>Bacillati</taxon>
        <taxon>Actinomycetota</taxon>
        <taxon>Thermoleophilia</taxon>
        <taxon>Solirubrobacterales</taxon>
        <taxon>Baekduiaceae</taxon>
        <taxon>Baekduia</taxon>
    </lineage>
</organism>
<dbReference type="AlphaFoldDB" id="A0A5B8U5V2"/>
<dbReference type="CDD" id="cd05233">
    <property type="entry name" value="SDR_c"/>
    <property type="match status" value="1"/>
</dbReference>
<dbReference type="EMBL" id="CP042430">
    <property type="protein sequence ID" value="QEC48367.1"/>
    <property type="molecule type" value="Genomic_DNA"/>
</dbReference>
<keyword evidence="4" id="KW-1185">Reference proteome</keyword>
<keyword evidence="2" id="KW-0560">Oxidoreductase</keyword>
<dbReference type="RefSeq" id="WP_146919822.1">
    <property type="nucleotide sequence ID" value="NZ_CP042430.1"/>
</dbReference>
<dbReference type="GO" id="GO:0016491">
    <property type="term" value="F:oxidoreductase activity"/>
    <property type="evidence" value="ECO:0007669"/>
    <property type="project" value="UniProtKB-KW"/>
</dbReference>
<dbReference type="PANTHER" id="PTHR42879">
    <property type="entry name" value="3-OXOACYL-(ACYL-CARRIER-PROTEIN) REDUCTASE"/>
    <property type="match status" value="1"/>
</dbReference>
<gene>
    <name evidence="3" type="ORF">FSW04_12845</name>
</gene>
<dbReference type="Proteomes" id="UP000321805">
    <property type="component" value="Chromosome"/>
</dbReference>
<evidence type="ECO:0000313" key="4">
    <source>
        <dbReference type="Proteomes" id="UP000321805"/>
    </source>
</evidence>
<evidence type="ECO:0000313" key="3">
    <source>
        <dbReference type="EMBL" id="QEC48367.1"/>
    </source>
</evidence>
<dbReference type="PRINTS" id="PR00080">
    <property type="entry name" value="SDRFAMILY"/>
</dbReference>
<dbReference type="InterPro" id="IPR036291">
    <property type="entry name" value="NAD(P)-bd_dom_sf"/>
</dbReference>
<name>A0A5B8U5V2_9ACTN</name>
<dbReference type="KEGG" id="bsol:FSW04_12845"/>
<dbReference type="OrthoDB" id="9786435at2"/>
<evidence type="ECO:0000256" key="2">
    <source>
        <dbReference type="ARBA" id="ARBA00023002"/>
    </source>
</evidence>
<proteinExistence type="inferred from homology"/>
<sequence>MELGLRDRICVVTGASKGIGLEVSRRLVGEGARVLMVARTQDALAAAAEEVGAEWLAADVTDPDCDERIIATCAEQMGGIDVLVNNAGTSRVTALEDLTDDDWRDQLELNVMASMRLMRAAAPRMAERGWGRIVNVASSSGKRPSNTNGAYSVAKAAQLSLSRVFADAYAPLGVLVNAVTPGPVATPLWTAPGGMGEQTAALQGVTLQEALDGVGAGVPIKRLGEPGEIADVIVFLCSERSSYVTGAAWSADGGRVAIFI</sequence>
<dbReference type="PRINTS" id="PR00081">
    <property type="entry name" value="GDHRDH"/>
</dbReference>
<dbReference type="InterPro" id="IPR002347">
    <property type="entry name" value="SDR_fam"/>
</dbReference>
<dbReference type="SUPFAM" id="SSF51735">
    <property type="entry name" value="NAD(P)-binding Rossmann-fold domains"/>
    <property type="match status" value="1"/>
</dbReference>
<protein>
    <submittedName>
        <fullName evidence="3">SDR family oxidoreductase</fullName>
    </submittedName>
</protein>
<dbReference type="InterPro" id="IPR050259">
    <property type="entry name" value="SDR"/>
</dbReference>